<dbReference type="AlphaFoldDB" id="A0A511YZB5"/>
<name>A0A511YZB5_9CELL</name>
<gene>
    <name evidence="3" type="ORF">AFE02nite_22830</name>
</gene>
<keyword evidence="2" id="KW-0472">Membrane</keyword>
<comment type="caution">
    <text evidence="3">The sequence shown here is derived from an EMBL/GenBank/DDBJ whole genome shotgun (WGS) entry which is preliminary data.</text>
</comment>
<feature type="transmembrane region" description="Helical" evidence="2">
    <location>
        <begin position="88"/>
        <end position="111"/>
    </location>
</feature>
<evidence type="ECO:0000313" key="4">
    <source>
        <dbReference type="Proteomes" id="UP000321484"/>
    </source>
</evidence>
<dbReference type="EMBL" id="BJYK01000008">
    <property type="protein sequence ID" value="GEN80549.1"/>
    <property type="molecule type" value="Genomic_DNA"/>
</dbReference>
<proteinExistence type="predicted"/>
<feature type="region of interest" description="Disordered" evidence="1">
    <location>
        <begin position="1"/>
        <end position="55"/>
    </location>
</feature>
<accession>A0A511YZB5</accession>
<organism evidence="3 4">
    <name type="scientific">Actinotalea fermentans</name>
    <dbReference type="NCBI Taxonomy" id="43671"/>
    <lineage>
        <taxon>Bacteria</taxon>
        <taxon>Bacillati</taxon>
        <taxon>Actinomycetota</taxon>
        <taxon>Actinomycetes</taxon>
        <taxon>Micrococcales</taxon>
        <taxon>Cellulomonadaceae</taxon>
        <taxon>Actinotalea</taxon>
    </lineage>
</organism>
<feature type="transmembrane region" description="Helical" evidence="2">
    <location>
        <begin position="131"/>
        <end position="150"/>
    </location>
</feature>
<feature type="transmembrane region" description="Helical" evidence="2">
    <location>
        <begin position="62"/>
        <end position="82"/>
    </location>
</feature>
<evidence type="ECO:0000313" key="3">
    <source>
        <dbReference type="EMBL" id="GEN80549.1"/>
    </source>
</evidence>
<evidence type="ECO:0000256" key="1">
    <source>
        <dbReference type="SAM" id="MobiDB-lite"/>
    </source>
</evidence>
<keyword evidence="4" id="KW-1185">Reference proteome</keyword>
<evidence type="ECO:0000256" key="2">
    <source>
        <dbReference type="SAM" id="Phobius"/>
    </source>
</evidence>
<feature type="transmembrane region" description="Helical" evidence="2">
    <location>
        <begin position="156"/>
        <end position="178"/>
    </location>
</feature>
<reference evidence="3 4" key="1">
    <citation type="submission" date="2019-07" db="EMBL/GenBank/DDBJ databases">
        <title>Whole genome shotgun sequence of Actinotalea fermentans NBRC 105374.</title>
        <authorList>
            <person name="Hosoyama A."/>
            <person name="Uohara A."/>
            <person name="Ohji S."/>
            <person name="Ichikawa N."/>
        </authorList>
    </citation>
    <scope>NUCLEOTIDE SEQUENCE [LARGE SCALE GENOMIC DNA]</scope>
    <source>
        <strain evidence="3 4">NBRC 105374</strain>
    </source>
</reference>
<keyword evidence="2" id="KW-0812">Transmembrane</keyword>
<keyword evidence="2" id="KW-1133">Transmembrane helix</keyword>
<dbReference type="Proteomes" id="UP000321484">
    <property type="component" value="Unassembled WGS sequence"/>
</dbReference>
<dbReference type="RefSeq" id="WP_034248515.1">
    <property type="nucleotide sequence ID" value="NZ_BJYK01000008.1"/>
</dbReference>
<sequence length="194" mass="20237">MSDLTPDAVATRGDEPAASAEDVVGAGVAEGAPADSAPVEAPEAEAPDTPARPAPARPRADLVALVVATVLPVLGVLLTLTAETWLTVAFLMLVPAIVVVYGLGLLVLVRVLRRRSMLRRELGDVPLRYRVYAWAWAIGFLAAAVSPMLGGLDLPWVLQAAVVGASPVAVGVLTGGLWSAYLRDVAWVEAQNQD</sequence>
<feature type="compositionally biased region" description="Low complexity" evidence="1">
    <location>
        <begin position="17"/>
        <end position="41"/>
    </location>
</feature>
<protein>
    <submittedName>
        <fullName evidence="3">Uncharacterized protein</fullName>
    </submittedName>
</protein>